<proteinExistence type="predicted"/>
<gene>
    <name evidence="2" type="ORF">QJS10_CPA06g01996</name>
</gene>
<dbReference type="PANTHER" id="PTHR33448:SF4">
    <property type="entry name" value="CHLOROPLAST PROTEIN HCF243"/>
    <property type="match status" value="1"/>
</dbReference>
<keyword evidence="3" id="KW-1185">Reference proteome</keyword>
<evidence type="ECO:0000256" key="1">
    <source>
        <dbReference type="SAM" id="MobiDB-lite"/>
    </source>
</evidence>
<feature type="compositionally biased region" description="Low complexity" evidence="1">
    <location>
        <begin position="40"/>
        <end position="55"/>
    </location>
</feature>
<reference evidence="2" key="1">
    <citation type="journal article" date="2023" name="Nat. Commun.">
        <title>Diploid and tetraploid genomes of Acorus and the evolution of monocots.</title>
        <authorList>
            <person name="Ma L."/>
            <person name="Liu K.W."/>
            <person name="Li Z."/>
            <person name="Hsiao Y.Y."/>
            <person name="Qi Y."/>
            <person name="Fu T."/>
            <person name="Tang G.D."/>
            <person name="Zhang D."/>
            <person name="Sun W.H."/>
            <person name="Liu D.K."/>
            <person name="Li Y."/>
            <person name="Chen G.Z."/>
            <person name="Liu X.D."/>
            <person name="Liao X.Y."/>
            <person name="Jiang Y.T."/>
            <person name="Yu X."/>
            <person name="Hao Y."/>
            <person name="Huang J."/>
            <person name="Zhao X.W."/>
            <person name="Ke S."/>
            <person name="Chen Y.Y."/>
            <person name="Wu W.L."/>
            <person name="Hsu J.L."/>
            <person name="Lin Y.F."/>
            <person name="Huang M.D."/>
            <person name="Li C.Y."/>
            <person name="Huang L."/>
            <person name="Wang Z.W."/>
            <person name="Zhao X."/>
            <person name="Zhong W.Y."/>
            <person name="Peng D.H."/>
            <person name="Ahmad S."/>
            <person name="Lan S."/>
            <person name="Zhang J.S."/>
            <person name="Tsai W.C."/>
            <person name="Van de Peer Y."/>
            <person name="Liu Z.J."/>
        </authorList>
    </citation>
    <scope>NUCLEOTIDE SEQUENCE</scope>
    <source>
        <strain evidence="2">CP</strain>
    </source>
</reference>
<protein>
    <submittedName>
        <fullName evidence="2">Uncharacterized protein</fullName>
    </submittedName>
</protein>
<feature type="region of interest" description="Disordered" evidence="1">
    <location>
        <begin position="21"/>
        <end position="88"/>
    </location>
</feature>
<sequence length="113" mass="12026">MEGERGHHHWSNLFICFKSIPPSLKTSSKSTIPGRPDKPTSSSSSSLSTSLSLSLRSNGSIKGGQSPMFPASVSSTQKKKGDAFEALEPSSPKVTCIGQVRVKTMKTTTTITI</sequence>
<dbReference type="EMBL" id="JAUJYO010000006">
    <property type="protein sequence ID" value="KAK1315269.1"/>
    <property type="molecule type" value="Genomic_DNA"/>
</dbReference>
<evidence type="ECO:0000313" key="2">
    <source>
        <dbReference type="EMBL" id="KAK1315269.1"/>
    </source>
</evidence>
<comment type="caution">
    <text evidence="2">The sequence shown here is derived from an EMBL/GenBank/DDBJ whole genome shotgun (WGS) entry which is preliminary data.</text>
</comment>
<dbReference type="PANTHER" id="PTHR33448">
    <property type="entry name" value="CHLOROPLAST PROTEIN HCF243-RELATED"/>
    <property type="match status" value="1"/>
</dbReference>
<dbReference type="Proteomes" id="UP001180020">
    <property type="component" value="Unassembled WGS sequence"/>
</dbReference>
<evidence type="ECO:0000313" key="3">
    <source>
        <dbReference type="Proteomes" id="UP001180020"/>
    </source>
</evidence>
<accession>A0AAV9EQY6</accession>
<dbReference type="AlphaFoldDB" id="A0AAV9EQY6"/>
<reference evidence="2" key="2">
    <citation type="submission" date="2023-06" db="EMBL/GenBank/DDBJ databases">
        <authorList>
            <person name="Ma L."/>
            <person name="Liu K.-W."/>
            <person name="Li Z."/>
            <person name="Hsiao Y.-Y."/>
            <person name="Qi Y."/>
            <person name="Fu T."/>
            <person name="Tang G."/>
            <person name="Zhang D."/>
            <person name="Sun W.-H."/>
            <person name="Liu D.-K."/>
            <person name="Li Y."/>
            <person name="Chen G.-Z."/>
            <person name="Liu X.-D."/>
            <person name="Liao X.-Y."/>
            <person name="Jiang Y.-T."/>
            <person name="Yu X."/>
            <person name="Hao Y."/>
            <person name="Huang J."/>
            <person name="Zhao X.-W."/>
            <person name="Ke S."/>
            <person name="Chen Y.-Y."/>
            <person name="Wu W.-L."/>
            <person name="Hsu J.-L."/>
            <person name="Lin Y.-F."/>
            <person name="Huang M.-D."/>
            <person name="Li C.-Y."/>
            <person name="Huang L."/>
            <person name="Wang Z.-W."/>
            <person name="Zhao X."/>
            <person name="Zhong W.-Y."/>
            <person name="Peng D.-H."/>
            <person name="Ahmad S."/>
            <person name="Lan S."/>
            <person name="Zhang J.-S."/>
            <person name="Tsai W.-C."/>
            <person name="Van De Peer Y."/>
            <person name="Liu Z.-J."/>
        </authorList>
    </citation>
    <scope>NUCLEOTIDE SEQUENCE</scope>
    <source>
        <strain evidence="2">CP</strain>
        <tissue evidence="2">Leaves</tissue>
    </source>
</reference>
<organism evidence="2 3">
    <name type="scientific">Acorus calamus</name>
    <name type="common">Sweet flag</name>
    <dbReference type="NCBI Taxonomy" id="4465"/>
    <lineage>
        <taxon>Eukaryota</taxon>
        <taxon>Viridiplantae</taxon>
        <taxon>Streptophyta</taxon>
        <taxon>Embryophyta</taxon>
        <taxon>Tracheophyta</taxon>
        <taxon>Spermatophyta</taxon>
        <taxon>Magnoliopsida</taxon>
        <taxon>Liliopsida</taxon>
        <taxon>Acoraceae</taxon>
        <taxon>Acorus</taxon>
    </lineage>
</organism>
<name>A0AAV9EQY6_ACOCL</name>